<dbReference type="PANTHER" id="PTHR13847">
    <property type="entry name" value="SARCOSINE DEHYDROGENASE-RELATED"/>
    <property type="match status" value="1"/>
</dbReference>
<gene>
    <name evidence="2" type="ORF">BJ979_001272</name>
</gene>
<dbReference type="Gene3D" id="3.30.9.10">
    <property type="entry name" value="D-Amino Acid Oxidase, subunit A, domain 2"/>
    <property type="match status" value="1"/>
</dbReference>
<dbReference type="EMBL" id="JACBZY010000001">
    <property type="protein sequence ID" value="NYG98646.1"/>
    <property type="molecule type" value="Genomic_DNA"/>
</dbReference>
<keyword evidence="3" id="KW-1185">Reference proteome</keyword>
<evidence type="ECO:0000313" key="2">
    <source>
        <dbReference type="EMBL" id="NYG98646.1"/>
    </source>
</evidence>
<dbReference type="Proteomes" id="UP000553888">
    <property type="component" value="Unassembled WGS sequence"/>
</dbReference>
<feature type="domain" description="FAD dependent oxidoreductase" evidence="1">
    <location>
        <begin position="48"/>
        <end position="409"/>
    </location>
</feature>
<evidence type="ECO:0000313" key="3">
    <source>
        <dbReference type="Proteomes" id="UP000553888"/>
    </source>
</evidence>
<proteinExistence type="predicted"/>
<dbReference type="InterPro" id="IPR036188">
    <property type="entry name" value="FAD/NAD-bd_sf"/>
</dbReference>
<dbReference type="Pfam" id="PF01266">
    <property type="entry name" value="DAO"/>
    <property type="match status" value="1"/>
</dbReference>
<dbReference type="GO" id="GO:0005737">
    <property type="term" value="C:cytoplasm"/>
    <property type="evidence" value="ECO:0007669"/>
    <property type="project" value="TreeGrafter"/>
</dbReference>
<dbReference type="AlphaFoldDB" id="A0A852Y6Q9"/>
<sequence length="476" mass="52424">MHRTVFERQAPPASAIDHALADTRHEVFWLDDVDRPAHPRLEGDHDADLVIVGGGYTGLWTAIVAKERNPALTVVLLEGKRIGWAASGRNGGFVEASLTHGEENGQRRWPEELPLLDALGLQNLDEIEATIARYDMKVDAQRTGTLALAVEPHQVEWLREEPVDDDHVFLDESAVRAEVNSPTYLAATWDKRGTLLAHPGKLAIELARVAVGLGVEIFEHSPARSIDDDPSGPADAGVIVATSRGSVRAEQAVLATNVFPSLLKRNRLMTVPVYDYVLATEPLDPAQLASIGWTNRQGLADVANQFHYYRMTADDRIVFGGYDAIYHYGGRVRESYEDRPESYRKLASHLLTTFPQLEGIRFSHRWAGAIDTSTRFCAFYGTARGGRVAYAAGFTGLGVAATRFAAQVMLDQLDGADTERTRLRMVRERPLPFPPEPAASMGINATRWSLDRADHSEGRRNVLLKALDAVGLGFDS</sequence>
<comment type="caution">
    <text evidence="2">The sequence shown here is derived from an EMBL/GenBank/DDBJ whole genome shotgun (WGS) entry which is preliminary data.</text>
</comment>
<name>A0A852Y6Q9_9MICO</name>
<dbReference type="SUPFAM" id="SSF51905">
    <property type="entry name" value="FAD/NAD(P)-binding domain"/>
    <property type="match status" value="1"/>
</dbReference>
<dbReference type="RefSeq" id="WP_179566285.1">
    <property type="nucleotide sequence ID" value="NZ_JACBZY010000001.1"/>
</dbReference>
<protein>
    <submittedName>
        <fullName evidence="2">Glycine/D-amino acid oxidase-like deaminating enzyme</fullName>
    </submittedName>
</protein>
<reference evidence="2 3" key="1">
    <citation type="submission" date="2020-07" db="EMBL/GenBank/DDBJ databases">
        <title>Sequencing the genomes of 1000 actinobacteria strains.</title>
        <authorList>
            <person name="Klenk H.-P."/>
        </authorList>
    </citation>
    <scope>NUCLEOTIDE SEQUENCE [LARGE SCALE GENOMIC DNA]</scope>
    <source>
        <strain evidence="2 3">DSM 23141</strain>
    </source>
</reference>
<accession>A0A852Y6Q9</accession>
<organism evidence="2 3">
    <name type="scientific">Schumannella luteola</name>
    <dbReference type="NCBI Taxonomy" id="472059"/>
    <lineage>
        <taxon>Bacteria</taxon>
        <taxon>Bacillati</taxon>
        <taxon>Actinomycetota</taxon>
        <taxon>Actinomycetes</taxon>
        <taxon>Micrococcales</taxon>
        <taxon>Microbacteriaceae</taxon>
        <taxon>Schumannella</taxon>
    </lineage>
</organism>
<dbReference type="InterPro" id="IPR006076">
    <property type="entry name" value="FAD-dep_OxRdtase"/>
</dbReference>
<dbReference type="Gene3D" id="3.50.50.60">
    <property type="entry name" value="FAD/NAD(P)-binding domain"/>
    <property type="match status" value="1"/>
</dbReference>
<dbReference type="PANTHER" id="PTHR13847:SF281">
    <property type="entry name" value="FAD DEPENDENT OXIDOREDUCTASE DOMAIN-CONTAINING PROTEIN"/>
    <property type="match status" value="1"/>
</dbReference>
<evidence type="ECO:0000259" key="1">
    <source>
        <dbReference type="Pfam" id="PF01266"/>
    </source>
</evidence>